<comment type="caution">
    <text evidence="3">The sequence shown here is derived from an EMBL/GenBank/DDBJ whole genome shotgun (WGS) entry which is preliminary data.</text>
</comment>
<dbReference type="Gene3D" id="1.25.40.10">
    <property type="entry name" value="Tetratricopeptide repeat domain"/>
    <property type="match status" value="1"/>
</dbReference>
<evidence type="ECO:0000259" key="1">
    <source>
        <dbReference type="PROSITE" id="PS50076"/>
    </source>
</evidence>
<dbReference type="Pfam" id="PF00226">
    <property type="entry name" value="DnaJ"/>
    <property type="match status" value="1"/>
</dbReference>
<dbReference type="Proteomes" id="UP000235392">
    <property type="component" value="Unassembled WGS sequence"/>
</dbReference>
<feature type="domain" description="J" evidence="1">
    <location>
        <begin position="295"/>
        <end position="356"/>
    </location>
</feature>
<dbReference type="InterPro" id="IPR050817">
    <property type="entry name" value="DjlA_DnaK_co-chaperone"/>
</dbReference>
<gene>
    <name evidence="3" type="ORF">PCANC_12593</name>
    <name evidence="2" type="ORF">PCASD_15818</name>
</gene>
<keyword evidence="4" id="KW-1185">Reference proteome</keyword>
<dbReference type="InterPro" id="IPR011990">
    <property type="entry name" value="TPR-like_helical_dom_sf"/>
</dbReference>
<dbReference type="InterPro" id="IPR001623">
    <property type="entry name" value="DnaJ_domain"/>
</dbReference>
<dbReference type="PRINTS" id="PR00625">
    <property type="entry name" value="JDOMAIN"/>
</dbReference>
<dbReference type="EMBL" id="PGCJ01000198">
    <property type="protein sequence ID" value="PLW39114.1"/>
    <property type="molecule type" value="Genomic_DNA"/>
</dbReference>
<dbReference type="SUPFAM" id="SSF48452">
    <property type="entry name" value="TPR-like"/>
    <property type="match status" value="1"/>
</dbReference>
<dbReference type="SUPFAM" id="SSF46565">
    <property type="entry name" value="Chaperone J-domain"/>
    <property type="match status" value="1"/>
</dbReference>
<protein>
    <recommendedName>
        <fullName evidence="1">J domain-containing protein</fullName>
    </recommendedName>
</protein>
<sequence length="361" mass="40589">MPSGSSSLDQPANVAVTASKRLLEESPHHNKSTKLDYMKSKICVEPEVIKLLEGQSQLAYYHFSVGNYQTSIGLYKKFLDGRSRCSDYINECGELPVMQAILNLVRSYLALCQFPEAQVALEALWHPKSSMAISASHSIYGEVANLYSQIKEGLVSKASSDAESDHENMGLFRSLKSIQRRAQIEATSGRYEKAVQLIQQNLELFNTSINSCQLGDILKELLVELHLSLAEGCLILKRYSDCQVVLEKLWHPKEKLFITATHKLFKNLAKLYSDLKIILLDEKVEAAATTTEGSSPYQILMVSSNATTEEIRAAYRKLAFIHHPDRKGSTQSMQRIVAAYQTLNDPTQKEKYDQLHSPKKK</sequence>
<dbReference type="CDD" id="cd06257">
    <property type="entry name" value="DnaJ"/>
    <property type="match status" value="1"/>
</dbReference>
<dbReference type="PROSITE" id="PS50076">
    <property type="entry name" value="DNAJ_2"/>
    <property type="match status" value="1"/>
</dbReference>
<dbReference type="EMBL" id="PGCI01000812">
    <property type="protein sequence ID" value="PLW14852.1"/>
    <property type="molecule type" value="Genomic_DNA"/>
</dbReference>
<reference evidence="4 5" key="1">
    <citation type="submission" date="2017-11" db="EMBL/GenBank/DDBJ databases">
        <title>De novo assembly and phasing of dikaryotic genomes from two isolates of Puccinia coronata f. sp. avenae, the causal agent of oat crown rust.</title>
        <authorList>
            <person name="Miller M.E."/>
            <person name="Zhang Y."/>
            <person name="Omidvar V."/>
            <person name="Sperschneider J."/>
            <person name="Schwessinger B."/>
            <person name="Raley C."/>
            <person name="Palmer J.M."/>
            <person name="Garnica D."/>
            <person name="Upadhyaya N."/>
            <person name="Rathjen J."/>
            <person name="Taylor J.M."/>
            <person name="Park R.F."/>
            <person name="Dodds P.N."/>
            <person name="Hirsch C.D."/>
            <person name="Kianian S.F."/>
            <person name="Figueroa M."/>
        </authorList>
    </citation>
    <scope>NUCLEOTIDE SEQUENCE [LARGE SCALE GENOMIC DNA]</scope>
    <source>
        <strain evidence="3">12NC29</strain>
        <strain evidence="2">12SD80</strain>
    </source>
</reference>
<dbReference type="Proteomes" id="UP000235388">
    <property type="component" value="Unassembled WGS sequence"/>
</dbReference>
<dbReference type="OrthoDB" id="442087at2759"/>
<evidence type="ECO:0000313" key="5">
    <source>
        <dbReference type="Proteomes" id="UP000235392"/>
    </source>
</evidence>
<name>A0A2N5UMX4_9BASI</name>
<proteinExistence type="predicted"/>
<evidence type="ECO:0000313" key="3">
    <source>
        <dbReference type="EMBL" id="PLW39114.1"/>
    </source>
</evidence>
<dbReference type="SMART" id="SM00271">
    <property type="entry name" value="DnaJ"/>
    <property type="match status" value="1"/>
</dbReference>
<dbReference type="AlphaFoldDB" id="A0A2N5UMX4"/>
<dbReference type="PANTHER" id="PTHR24074">
    <property type="entry name" value="CO-CHAPERONE PROTEIN DJLA"/>
    <property type="match status" value="1"/>
</dbReference>
<dbReference type="STRING" id="200324.A0A2N5UMX4"/>
<accession>A0A2N5UMX4</accession>
<evidence type="ECO:0000313" key="4">
    <source>
        <dbReference type="Proteomes" id="UP000235388"/>
    </source>
</evidence>
<dbReference type="InterPro" id="IPR036869">
    <property type="entry name" value="J_dom_sf"/>
</dbReference>
<evidence type="ECO:0000313" key="2">
    <source>
        <dbReference type="EMBL" id="PLW14852.1"/>
    </source>
</evidence>
<dbReference type="Gene3D" id="1.10.287.110">
    <property type="entry name" value="DnaJ domain"/>
    <property type="match status" value="1"/>
</dbReference>
<organism evidence="3 4">
    <name type="scientific">Puccinia coronata f. sp. avenae</name>
    <dbReference type="NCBI Taxonomy" id="200324"/>
    <lineage>
        <taxon>Eukaryota</taxon>
        <taxon>Fungi</taxon>
        <taxon>Dikarya</taxon>
        <taxon>Basidiomycota</taxon>
        <taxon>Pucciniomycotina</taxon>
        <taxon>Pucciniomycetes</taxon>
        <taxon>Pucciniales</taxon>
        <taxon>Pucciniaceae</taxon>
        <taxon>Puccinia</taxon>
    </lineage>
</organism>